<dbReference type="GO" id="GO:0007059">
    <property type="term" value="P:chromosome segregation"/>
    <property type="evidence" value="ECO:0007669"/>
    <property type="project" value="TreeGrafter"/>
</dbReference>
<dbReference type="Pfam" id="PF14370">
    <property type="entry name" value="Topo_C_assoc"/>
    <property type="match status" value="1"/>
</dbReference>
<keyword evidence="1" id="KW-0413">Isomerase</keyword>
<keyword evidence="4" id="KW-1185">Reference proteome</keyword>
<dbReference type="InterPro" id="IPR014727">
    <property type="entry name" value="TopoI_cat_a/b-sub_euk"/>
</dbReference>
<dbReference type="PANTHER" id="PTHR10290">
    <property type="entry name" value="DNA TOPOISOMERASE I"/>
    <property type="match status" value="1"/>
</dbReference>
<proteinExistence type="inferred from homology"/>
<reference evidence="3 4" key="1">
    <citation type="submission" date="2020-02" db="EMBL/GenBank/DDBJ databases">
        <authorList>
            <person name="Ma Q."/>
            <person name="Huang Y."/>
            <person name="Song X."/>
            <person name="Pei D."/>
        </authorList>
    </citation>
    <scope>NUCLEOTIDE SEQUENCE [LARGE SCALE GENOMIC DNA]</scope>
    <source>
        <strain evidence="3">Sxm20200214</strain>
        <tissue evidence="3">Leaf</tissue>
    </source>
</reference>
<accession>A0A8X7S576</accession>
<dbReference type="OrthoDB" id="47179at2759"/>
<dbReference type="EMBL" id="JAAMPC010000008">
    <property type="protein sequence ID" value="KAG2299493.1"/>
    <property type="molecule type" value="Genomic_DNA"/>
</dbReference>
<sequence length="75" mass="8807">MDHKIHVYEQIKKAVKNSLKHKEILESDLSHMTYMDPRISVAWCKVHGISVEKIFDTSLVPKFAWAMDAQDDFKF</sequence>
<dbReference type="GO" id="GO:0005694">
    <property type="term" value="C:chromosome"/>
    <property type="evidence" value="ECO:0007669"/>
    <property type="project" value="InterPro"/>
</dbReference>
<evidence type="ECO:0000256" key="1">
    <source>
        <dbReference type="PROSITE-ProRule" id="PRU01382"/>
    </source>
</evidence>
<feature type="active site" description="O-(3'-phospho-DNA)-tyrosine intermediate" evidence="1">
    <location>
        <position position="34"/>
    </location>
</feature>
<dbReference type="SUPFAM" id="SSF56349">
    <property type="entry name" value="DNA breaking-rejoining enzymes"/>
    <property type="match status" value="1"/>
</dbReference>
<dbReference type="GO" id="GO:0003677">
    <property type="term" value="F:DNA binding"/>
    <property type="evidence" value="ECO:0007669"/>
    <property type="project" value="UniProtKB-UniRule"/>
</dbReference>
<dbReference type="GO" id="GO:0005730">
    <property type="term" value="C:nucleolus"/>
    <property type="evidence" value="ECO:0007669"/>
    <property type="project" value="TreeGrafter"/>
</dbReference>
<dbReference type="PROSITE" id="PS52038">
    <property type="entry name" value="TOPO_IB_2"/>
    <property type="match status" value="1"/>
</dbReference>
<name>A0A8X7S576_BRACI</name>
<comment type="caution">
    <text evidence="3">The sequence shown here is derived from an EMBL/GenBank/DDBJ whole genome shotgun (WGS) entry which is preliminary data.</text>
</comment>
<dbReference type="GO" id="GO:0006265">
    <property type="term" value="P:DNA topological change"/>
    <property type="evidence" value="ECO:0007669"/>
    <property type="project" value="UniProtKB-UniRule"/>
</dbReference>
<comment type="catalytic activity">
    <reaction evidence="1">
        <text>ATP-independent breakage of single-stranded DNA, followed by passage and rejoining.</text>
        <dbReference type="EC" id="5.6.2.1"/>
    </reaction>
</comment>
<dbReference type="PANTHER" id="PTHR10290:SF3">
    <property type="entry name" value="DNA TOPOISOMERASE 1"/>
    <property type="match status" value="1"/>
</dbReference>
<evidence type="ECO:0000313" key="3">
    <source>
        <dbReference type="EMBL" id="KAG2299493.1"/>
    </source>
</evidence>
<keyword evidence="1" id="KW-0238">DNA-binding</keyword>
<dbReference type="InterPro" id="IPR025834">
    <property type="entry name" value="TopoI_C_dom"/>
</dbReference>
<dbReference type="Gene3D" id="1.10.132.10">
    <property type="match status" value="1"/>
</dbReference>
<dbReference type="InterPro" id="IPR011010">
    <property type="entry name" value="DNA_brk_join_enz"/>
</dbReference>
<organism evidence="3 4">
    <name type="scientific">Brassica carinata</name>
    <name type="common">Ethiopian mustard</name>
    <name type="synonym">Abyssinian cabbage</name>
    <dbReference type="NCBI Taxonomy" id="52824"/>
    <lineage>
        <taxon>Eukaryota</taxon>
        <taxon>Viridiplantae</taxon>
        <taxon>Streptophyta</taxon>
        <taxon>Embryophyta</taxon>
        <taxon>Tracheophyta</taxon>
        <taxon>Spermatophyta</taxon>
        <taxon>Magnoliopsida</taxon>
        <taxon>eudicotyledons</taxon>
        <taxon>Gunneridae</taxon>
        <taxon>Pentapetalae</taxon>
        <taxon>rosids</taxon>
        <taxon>malvids</taxon>
        <taxon>Brassicales</taxon>
        <taxon>Brassicaceae</taxon>
        <taxon>Brassiceae</taxon>
        <taxon>Brassica</taxon>
    </lineage>
</organism>
<protein>
    <recommendedName>
        <fullName evidence="2">Topoisomerase I C-terminal domain-containing protein</fullName>
    </recommendedName>
</protein>
<evidence type="ECO:0000313" key="4">
    <source>
        <dbReference type="Proteomes" id="UP000886595"/>
    </source>
</evidence>
<feature type="domain" description="Topoisomerase I C-terminal" evidence="2">
    <location>
        <begin position="10"/>
        <end position="75"/>
    </location>
</feature>
<dbReference type="AlphaFoldDB" id="A0A8X7S576"/>
<dbReference type="GO" id="GO:0006260">
    <property type="term" value="P:DNA replication"/>
    <property type="evidence" value="ECO:0007669"/>
    <property type="project" value="TreeGrafter"/>
</dbReference>
<dbReference type="GO" id="GO:0003917">
    <property type="term" value="F:DNA topoisomerase type I (single strand cut, ATP-independent) activity"/>
    <property type="evidence" value="ECO:0007669"/>
    <property type="project" value="UniProtKB-UniRule"/>
</dbReference>
<comment type="similarity">
    <text evidence="1">Belongs to the type IB topoisomerase family.</text>
</comment>
<gene>
    <name evidence="3" type="ORF">Bca52824_035965</name>
</gene>
<dbReference type="InterPro" id="IPR051062">
    <property type="entry name" value="Topoisomerase_IB"/>
</dbReference>
<keyword evidence="1" id="KW-0799">Topoisomerase</keyword>
<dbReference type="Proteomes" id="UP000886595">
    <property type="component" value="Unassembled WGS sequence"/>
</dbReference>
<evidence type="ECO:0000259" key="2">
    <source>
        <dbReference type="Pfam" id="PF14370"/>
    </source>
</evidence>